<dbReference type="GO" id="GO:0003677">
    <property type="term" value="F:DNA binding"/>
    <property type="evidence" value="ECO:0007669"/>
    <property type="project" value="UniProtKB-KW"/>
</dbReference>
<evidence type="ECO:0000256" key="2">
    <source>
        <dbReference type="ARBA" id="ARBA00023015"/>
    </source>
</evidence>
<evidence type="ECO:0000256" key="6">
    <source>
        <dbReference type="SAM" id="MobiDB-lite"/>
    </source>
</evidence>
<dbReference type="GO" id="GO:0005634">
    <property type="term" value="C:nucleus"/>
    <property type="evidence" value="ECO:0007669"/>
    <property type="project" value="UniProtKB-SubCell"/>
</dbReference>
<evidence type="ECO:0000313" key="8">
    <source>
        <dbReference type="EMBL" id="KFK36008.1"/>
    </source>
</evidence>
<feature type="domain" description="TF-B3" evidence="7">
    <location>
        <begin position="125"/>
        <end position="219"/>
    </location>
</feature>
<dbReference type="OMA" id="EPVNKGY"/>
<keyword evidence="9" id="KW-1185">Reference proteome</keyword>
<dbReference type="SMART" id="SM01019">
    <property type="entry name" value="B3"/>
    <property type="match status" value="1"/>
</dbReference>
<dbReference type="eggNOG" id="ENOG502RXD2">
    <property type="taxonomic scope" value="Eukaryota"/>
</dbReference>
<sequence>MDSAHNPFNKRARLFEDPEDKDAEVIYPSIPESTEPVNKGYGGSTTIQSLFVETKPEATPKVLKKRGRKKKNPNPDDSSTPRGDESENRSKFYESASARKRTVTAEERERAISAAKTFEPTNPFFRVVLRPSYLYRGCIMYLPSGFAEKYLSGISGFIKIQLGEKQWPVRCLYKAGRAKFSQGWYEFTLENNIGEGDVCVFELLRTRDFVLKVTAFRVNQYV</sequence>
<dbReference type="PANTHER" id="PTHR31391">
    <property type="entry name" value="B3 DOMAIN-CONTAINING PROTEIN OS11G0197600-RELATED"/>
    <property type="match status" value="1"/>
</dbReference>
<dbReference type="CDD" id="cd10017">
    <property type="entry name" value="B3_DNA"/>
    <property type="match status" value="1"/>
</dbReference>
<dbReference type="GO" id="GO:0009409">
    <property type="term" value="P:response to cold"/>
    <property type="evidence" value="ECO:0007669"/>
    <property type="project" value="EnsemblPlants"/>
</dbReference>
<keyword evidence="2" id="KW-0805">Transcription regulation</keyword>
<dbReference type="Gene3D" id="2.40.330.10">
    <property type="entry name" value="DNA-binding pseudobarrel domain"/>
    <property type="match status" value="1"/>
</dbReference>
<dbReference type="AlphaFoldDB" id="A0A087H1K6"/>
<dbReference type="InterPro" id="IPR044837">
    <property type="entry name" value="REM16-like"/>
</dbReference>
<dbReference type="Proteomes" id="UP000029120">
    <property type="component" value="Chromosome 4"/>
</dbReference>
<dbReference type="FunFam" id="2.40.330.10:FF:000004">
    <property type="entry name" value="B3 domain-containing transcription factor vrn1"/>
    <property type="match status" value="1"/>
</dbReference>
<evidence type="ECO:0000256" key="5">
    <source>
        <dbReference type="ARBA" id="ARBA00023242"/>
    </source>
</evidence>
<name>A0A087H1K6_ARAAL</name>
<organism evidence="8 9">
    <name type="scientific">Arabis alpina</name>
    <name type="common">Alpine rock-cress</name>
    <dbReference type="NCBI Taxonomy" id="50452"/>
    <lineage>
        <taxon>Eukaryota</taxon>
        <taxon>Viridiplantae</taxon>
        <taxon>Streptophyta</taxon>
        <taxon>Embryophyta</taxon>
        <taxon>Tracheophyta</taxon>
        <taxon>Spermatophyta</taxon>
        <taxon>Magnoliopsida</taxon>
        <taxon>eudicotyledons</taxon>
        <taxon>Gunneridae</taxon>
        <taxon>Pentapetalae</taxon>
        <taxon>rosids</taxon>
        <taxon>malvids</taxon>
        <taxon>Brassicales</taxon>
        <taxon>Brassicaceae</taxon>
        <taxon>Arabideae</taxon>
        <taxon>Arabis</taxon>
    </lineage>
</organism>
<feature type="compositionally biased region" description="Basic and acidic residues" evidence="6">
    <location>
        <begin position="82"/>
        <end position="92"/>
    </location>
</feature>
<dbReference type="OrthoDB" id="623918at2759"/>
<dbReference type="SUPFAM" id="SSF101936">
    <property type="entry name" value="DNA-binding pseudobarrel domain"/>
    <property type="match status" value="1"/>
</dbReference>
<feature type="region of interest" description="Disordered" evidence="6">
    <location>
        <begin position="1"/>
        <end position="102"/>
    </location>
</feature>
<dbReference type="GO" id="GO:0005886">
    <property type="term" value="C:plasma membrane"/>
    <property type="evidence" value="ECO:0007669"/>
    <property type="project" value="EnsemblPlants"/>
</dbReference>
<comment type="subcellular location">
    <subcellularLocation>
        <location evidence="1">Nucleus</location>
    </subcellularLocation>
</comment>
<feature type="compositionally biased region" description="Basic residues" evidence="6">
    <location>
        <begin position="62"/>
        <end position="72"/>
    </location>
</feature>
<dbReference type="Gramene" id="KFK36008">
    <property type="protein sequence ID" value="KFK36008"/>
    <property type="gene ID" value="AALP_AA4G065800"/>
</dbReference>
<dbReference type="InterPro" id="IPR003340">
    <property type="entry name" value="B3_DNA-bd"/>
</dbReference>
<proteinExistence type="predicted"/>
<keyword evidence="3" id="KW-0238">DNA-binding</keyword>
<evidence type="ECO:0000313" key="9">
    <source>
        <dbReference type="Proteomes" id="UP000029120"/>
    </source>
</evidence>
<gene>
    <name evidence="8" type="ordered locus">AALP_Aa4g065800</name>
</gene>
<reference evidence="9" key="1">
    <citation type="journal article" date="2015" name="Nat. Plants">
        <title>Genome expansion of Arabis alpina linked with retrotransposition and reduced symmetric DNA methylation.</title>
        <authorList>
            <person name="Willing E.M."/>
            <person name="Rawat V."/>
            <person name="Mandakova T."/>
            <person name="Maumus F."/>
            <person name="James G.V."/>
            <person name="Nordstroem K.J."/>
            <person name="Becker C."/>
            <person name="Warthmann N."/>
            <person name="Chica C."/>
            <person name="Szarzynska B."/>
            <person name="Zytnicki M."/>
            <person name="Albani M.C."/>
            <person name="Kiefer C."/>
            <person name="Bergonzi S."/>
            <person name="Castaings L."/>
            <person name="Mateos J.L."/>
            <person name="Berns M.C."/>
            <person name="Bujdoso N."/>
            <person name="Piofczyk T."/>
            <person name="de Lorenzo L."/>
            <person name="Barrero-Sicilia C."/>
            <person name="Mateos I."/>
            <person name="Piednoel M."/>
            <person name="Hagmann J."/>
            <person name="Chen-Min-Tao R."/>
            <person name="Iglesias-Fernandez R."/>
            <person name="Schuster S.C."/>
            <person name="Alonso-Blanco C."/>
            <person name="Roudier F."/>
            <person name="Carbonero P."/>
            <person name="Paz-Ares J."/>
            <person name="Davis S.J."/>
            <person name="Pecinka A."/>
            <person name="Quesneville H."/>
            <person name="Colot V."/>
            <person name="Lysak M.A."/>
            <person name="Weigel D."/>
            <person name="Coupland G."/>
            <person name="Schneeberger K."/>
        </authorList>
    </citation>
    <scope>NUCLEOTIDE SEQUENCE [LARGE SCALE GENOMIC DNA]</scope>
    <source>
        <strain evidence="9">cv. Pajares</strain>
    </source>
</reference>
<accession>A0A087H1K6</accession>
<evidence type="ECO:0000259" key="7">
    <source>
        <dbReference type="PROSITE" id="PS50863"/>
    </source>
</evidence>
<evidence type="ECO:0000256" key="4">
    <source>
        <dbReference type="ARBA" id="ARBA00023163"/>
    </source>
</evidence>
<evidence type="ECO:0000256" key="1">
    <source>
        <dbReference type="ARBA" id="ARBA00004123"/>
    </source>
</evidence>
<protein>
    <submittedName>
        <fullName evidence="8">B3 domain-containing transcription factor vrn1</fullName>
    </submittedName>
</protein>
<evidence type="ECO:0000256" key="3">
    <source>
        <dbReference type="ARBA" id="ARBA00023125"/>
    </source>
</evidence>
<dbReference type="PANTHER" id="PTHR31391:SF106">
    <property type="entry name" value="B3 DOMAIN-CONTAINING PROTEIN OS01G0723500"/>
    <property type="match status" value="1"/>
</dbReference>
<keyword evidence="4" id="KW-0804">Transcription</keyword>
<dbReference type="PROSITE" id="PS50863">
    <property type="entry name" value="B3"/>
    <property type="match status" value="1"/>
</dbReference>
<dbReference type="EMBL" id="CM002872">
    <property type="protein sequence ID" value="KFK36008.1"/>
    <property type="molecule type" value="Genomic_DNA"/>
</dbReference>
<dbReference type="Pfam" id="PF02362">
    <property type="entry name" value="B3"/>
    <property type="match status" value="1"/>
</dbReference>
<keyword evidence="5" id="KW-0539">Nucleus</keyword>
<dbReference type="InterPro" id="IPR015300">
    <property type="entry name" value="DNA-bd_pseudobarrel_sf"/>
</dbReference>